<reference evidence="7 8" key="1">
    <citation type="journal article" date="2016" name="Biochim. Biophys. Acta">
        <title>Characterization of red-shifted phycobilisomes isolated from the chlorophyll f-containing cyanobacterium Halomicronema hongdechloris.</title>
        <authorList>
            <person name="Li Y."/>
            <person name="Lin Y."/>
            <person name="Garvey C.J."/>
            <person name="Birch D."/>
            <person name="Corkery R.W."/>
            <person name="Loughlin P.C."/>
            <person name="Scheer H."/>
            <person name="Willows R.D."/>
            <person name="Chen M."/>
        </authorList>
    </citation>
    <scope>NUCLEOTIDE SEQUENCE [LARGE SCALE GENOMIC DNA]</scope>
    <source>
        <strain evidence="7 8">C2206</strain>
    </source>
</reference>
<dbReference type="Gene3D" id="3.90.180.10">
    <property type="entry name" value="Medium-chain alcohol dehydrogenases, catalytic domain"/>
    <property type="match status" value="1"/>
</dbReference>
<dbReference type="Gene3D" id="3.40.50.720">
    <property type="entry name" value="NAD(P)-binding Rossmann-like Domain"/>
    <property type="match status" value="1"/>
</dbReference>
<keyword evidence="8" id="KW-1185">Reference proteome</keyword>
<dbReference type="CDD" id="cd08272">
    <property type="entry name" value="MDR6"/>
    <property type="match status" value="1"/>
</dbReference>
<dbReference type="InterPro" id="IPR011032">
    <property type="entry name" value="GroES-like_sf"/>
</dbReference>
<dbReference type="PANTHER" id="PTHR44154:SF1">
    <property type="entry name" value="QUINONE OXIDOREDUCTASE"/>
    <property type="match status" value="1"/>
</dbReference>
<dbReference type="InterPro" id="IPR002364">
    <property type="entry name" value="Quin_OxRdtase/zeta-crystal_CS"/>
</dbReference>
<keyword evidence="4" id="KW-0521">NADP</keyword>
<dbReference type="GO" id="GO:0008270">
    <property type="term" value="F:zinc ion binding"/>
    <property type="evidence" value="ECO:0007669"/>
    <property type="project" value="InterPro"/>
</dbReference>
<comment type="subcellular location">
    <subcellularLocation>
        <location evidence="1">Cytoplasm</location>
    </subcellularLocation>
</comment>
<dbReference type="InterPro" id="IPR036291">
    <property type="entry name" value="NAD(P)-bd_dom_sf"/>
</dbReference>
<evidence type="ECO:0000313" key="7">
    <source>
        <dbReference type="EMBL" id="ASC72423.1"/>
    </source>
</evidence>
<sequence length="334" mass="36143">MEAILMHQPGGPEVLRSHTIPTPTLQRDTELLVRLRAAGVNPVHTKIRQRGPYHANALPMILGCDGAGMVEAIGPGVRHYSVGDEVYFCHGGLGAAPGNYAEYTVIDERWVAPKPTCLSFEQAAAAPLVLIAAWEALYDRARLGMGQRVLIHGGAGGVGHVAIQLAKLREAHVCTTISTEDKANFVTALGVDHAIYYPRIDFVAGVMNWTGDQGVDVAFDTVGEPVLSRTFAAVKPYGDIVTLLSPTPDTDWKTARTRNLRVGYELMLTPALQGLTQAQQHQVRILQECTRWFDAGKLHIHVGQTFPLSQAAEAHRLVESGQVIGKVVLQMPAG</sequence>
<evidence type="ECO:0000259" key="6">
    <source>
        <dbReference type="SMART" id="SM00829"/>
    </source>
</evidence>
<gene>
    <name evidence="7" type="ORF">XM38_033800</name>
</gene>
<dbReference type="SUPFAM" id="SSF51735">
    <property type="entry name" value="NAD(P)-binding Rossmann-fold domains"/>
    <property type="match status" value="1"/>
</dbReference>
<dbReference type="AlphaFoldDB" id="A0A1Z3HQ45"/>
<dbReference type="Pfam" id="PF08240">
    <property type="entry name" value="ADH_N"/>
    <property type="match status" value="1"/>
</dbReference>
<dbReference type="PANTHER" id="PTHR44154">
    <property type="entry name" value="QUINONE OXIDOREDUCTASE"/>
    <property type="match status" value="1"/>
</dbReference>
<dbReference type="Proteomes" id="UP000191901">
    <property type="component" value="Chromosome"/>
</dbReference>
<dbReference type="PROSITE" id="PS01162">
    <property type="entry name" value="QOR_ZETA_CRYSTAL"/>
    <property type="match status" value="1"/>
</dbReference>
<dbReference type="SUPFAM" id="SSF50129">
    <property type="entry name" value="GroES-like"/>
    <property type="match status" value="1"/>
</dbReference>
<feature type="domain" description="Enoyl reductase (ER)" evidence="6">
    <location>
        <begin position="10"/>
        <end position="329"/>
    </location>
</feature>
<dbReference type="GO" id="GO:0016491">
    <property type="term" value="F:oxidoreductase activity"/>
    <property type="evidence" value="ECO:0007669"/>
    <property type="project" value="InterPro"/>
</dbReference>
<dbReference type="InterPro" id="IPR013154">
    <property type="entry name" value="ADH-like_N"/>
</dbReference>
<protein>
    <submittedName>
        <fullName evidence="7">Alcohol dehydrogenase</fullName>
    </submittedName>
</protein>
<name>A0A1Z3HQ45_9CYAN</name>
<dbReference type="KEGG" id="hhg:XM38_033800"/>
<dbReference type="InterPro" id="IPR020843">
    <property type="entry name" value="ER"/>
</dbReference>
<evidence type="ECO:0000256" key="3">
    <source>
        <dbReference type="ARBA" id="ARBA00022490"/>
    </source>
</evidence>
<proteinExistence type="predicted"/>
<organism evidence="7 8">
    <name type="scientific">Halomicronema hongdechloris C2206</name>
    <dbReference type="NCBI Taxonomy" id="1641165"/>
    <lineage>
        <taxon>Bacteria</taxon>
        <taxon>Bacillati</taxon>
        <taxon>Cyanobacteriota</taxon>
        <taxon>Cyanophyceae</taxon>
        <taxon>Nodosilineales</taxon>
        <taxon>Nodosilineaceae</taxon>
        <taxon>Halomicronema</taxon>
    </lineage>
</organism>
<accession>A0A1Z3HQ45</accession>
<dbReference type="OrthoDB" id="9792162at2"/>
<dbReference type="InterPro" id="IPR051603">
    <property type="entry name" value="Zinc-ADH_QOR/CCCR"/>
</dbReference>
<keyword evidence="5" id="KW-0694">RNA-binding</keyword>
<evidence type="ECO:0000256" key="4">
    <source>
        <dbReference type="ARBA" id="ARBA00022857"/>
    </source>
</evidence>
<dbReference type="Pfam" id="PF13602">
    <property type="entry name" value="ADH_zinc_N_2"/>
    <property type="match status" value="1"/>
</dbReference>
<keyword evidence="3" id="KW-0963">Cytoplasm</keyword>
<dbReference type="GO" id="GO:0003723">
    <property type="term" value="F:RNA binding"/>
    <property type="evidence" value="ECO:0007669"/>
    <property type="project" value="UniProtKB-KW"/>
</dbReference>
<dbReference type="SMART" id="SM00829">
    <property type="entry name" value="PKS_ER"/>
    <property type="match status" value="1"/>
</dbReference>
<evidence type="ECO:0000256" key="2">
    <source>
        <dbReference type="ARBA" id="ARBA00011881"/>
    </source>
</evidence>
<evidence type="ECO:0000313" key="8">
    <source>
        <dbReference type="Proteomes" id="UP000191901"/>
    </source>
</evidence>
<dbReference type="GO" id="GO:0005737">
    <property type="term" value="C:cytoplasm"/>
    <property type="evidence" value="ECO:0007669"/>
    <property type="project" value="UniProtKB-SubCell"/>
</dbReference>
<evidence type="ECO:0000256" key="1">
    <source>
        <dbReference type="ARBA" id="ARBA00004496"/>
    </source>
</evidence>
<dbReference type="RefSeq" id="WP_088430388.1">
    <property type="nucleotide sequence ID" value="NZ_CP021983.2"/>
</dbReference>
<comment type="subunit">
    <text evidence="2">Homotetramer.</text>
</comment>
<evidence type="ECO:0000256" key="5">
    <source>
        <dbReference type="ARBA" id="ARBA00022884"/>
    </source>
</evidence>
<dbReference type="EMBL" id="CP021983">
    <property type="protein sequence ID" value="ASC72423.1"/>
    <property type="molecule type" value="Genomic_DNA"/>
</dbReference>